<keyword evidence="10" id="KW-0675">Receptor</keyword>
<keyword evidence="11" id="KW-1185">Reference proteome</keyword>
<dbReference type="InterPro" id="IPR036942">
    <property type="entry name" value="Beta-barrel_TonB_sf"/>
</dbReference>
<dbReference type="AlphaFoldDB" id="A0A4S1DRI7"/>
<evidence type="ECO:0000256" key="3">
    <source>
        <dbReference type="ARBA" id="ARBA00022452"/>
    </source>
</evidence>
<proteinExistence type="inferred from homology"/>
<dbReference type="GO" id="GO:0009279">
    <property type="term" value="C:cell outer membrane"/>
    <property type="evidence" value="ECO:0007669"/>
    <property type="project" value="UniProtKB-SubCell"/>
</dbReference>
<evidence type="ECO:0000256" key="4">
    <source>
        <dbReference type="ARBA" id="ARBA00022692"/>
    </source>
</evidence>
<accession>A0A4S1DRI7</accession>
<keyword evidence="3 7" id="KW-1134">Transmembrane beta strand</keyword>
<dbReference type="Gene3D" id="2.170.130.10">
    <property type="entry name" value="TonB-dependent receptor, plug domain"/>
    <property type="match status" value="1"/>
</dbReference>
<dbReference type="InterPro" id="IPR012910">
    <property type="entry name" value="Plug_dom"/>
</dbReference>
<comment type="subcellular location">
    <subcellularLocation>
        <location evidence="1 7">Cell outer membrane</location>
        <topology evidence="1 7">Multi-pass membrane protein</topology>
    </subcellularLocation>
</comment>
<feature type="region of interest" description="Disordered" evidence="8">
    <location>
        <begin position="977"/>
        <end position="1006"/>
    </location>
</feature>
<reference evidence="10 11" key="1">
    <citation type="submission" date="2019-04" db="EMBL/GenBank/DDBJ databases">
        <authorList>
            <person name="Liu A."/>
        </authorList>
    </citation>
    <scope>NUCLEOTIDE SEQUENCE [LARGE SCALE GENOMIC DNA]</scope>
    <source>
        <strain evidence="10 11">RZ03</strain>
    </source>
</reference>
<dbReference type="Proteomes" id="UP000307602">
    <property type="component" value="Unassembled WGS sequence"/>
</dbReference>
<gene>
    <name evidence="10" type="ORF">EM932_19055</name>
</gene>
<dbReference type="InterPro" id="IPR037066">
    <property type="entry name" value="Plug_dom_sf"/>
</dbReference>
<name>A0A4S1DRI7_9FLAO</name>
<dbReference type="Pfam" id="PF07715">
    <property type="entry name" value="Plug"/>
    <property type="match status" value="1"/>
</dbReference>
<dbReference type="Pfam" id="PF13715">
    <property type="entry name" value="CarbopepD_reg_2"/>
    <property type="match status" value="1"/>
</dbReference>
<dbReference type="NCBIfam" id="TIGR04057">
    <property type="entry name" value="SusC_RagA_signa"/>
    <property type="match status" value="1"/>
</dbReference>
<evidence type="ECO:0000313" key="11">
    <source>
        <dbReference type="Proteomes" id="UP000307602"/>
    </source>
</evidence>
<evidence type="ECO:0000256" key="8">
    <source>
        <dbReference type="SAM" id="MobiDB-lite"/>
    </source>
</evidence>
<evidence type="ECO:0000256" key="1">
    <source>
        <dbReference type="ARBA" id="ARBA00004571"/>
    </source>
</evidence>
<evidence type="ECO:0000259" key="9">
    <source>
        <dbReference type="Pfam" id="PF07715"/>
    </source>
</evidence>
<feature type="domain" description="TonB-dependent receptor plug" evidence="9">
    <location>
        <begin position="231"/>
        <end position="360"/>
    </location>
</feature>
<comment type="caution">
    <text evidence="10">The sequence shown here is derived from an EMBL/GenBank/DDBJ whole genome shotgun (WGS) entry which is preliminary data.</text>
</comment>
<evidence type="ECO:0000256" key="2">
    <source>
        <dbReference type="ARBA" id="ARBA00022448"/>
    </source>
</evidence>
<dbReference type="NCBIfam" id="TIGR04056">
    <property type="entry name" value="OMP_RagA_SusC"/>
    <property type="match status" value="1"/>
</dbReference>
<sequence length="1187" mass="131443">MQIKLTSVFFFFRKKLLLNIMRATIFLLCLSVFSITPNNVLSQDAKIKIEKNVNVTVDEVFDLIMSQTDYTFIYQVDMFKDYPKVNVKKGTIKANKLLEKSLSIGDFNFVISGNNTIIIQQDSEFQELNISGKVTDVNGLPIAGITVYVTDRKPEGDRVSNNFVIRGTSTDFDGTFSLEAKEGYYLVAFGLGYEYVSQQVTTQTTYNITLKERIAELDEVVLIGYGSTTREEVSSAISSIKSEEINQNVIGNASFDRALSGLIKGVQIQQNIGRPGSSVDINIRGITSPFGSSDNNPLFVIDGVPFQVNPAFKNTITDETRFAETPNPLLGINPQDIESIDVLKDAAATSIYGSRGANGVIIVNTKKGEKGKKMRVNLSVSTTFGKPINTLDWLNADEFKEFSEAYIISSVEAANAGNIFPQSLQFGMADLDVVFDFSTFTFQTTYNGLNDSYFGDANTNWNDVVYRDAAATQKYNLSINGGSERSSYYLSLGYIDQEGLLLNDEFKQYNFRLGLDSQISKHIKMGANANLSYTDNFSGYSNSNGNLNQILDARPDFAPRNEEGEYNYPPSRFFGFFDQESPNPLAFTTENKADRKSYTALGNVYIESEVLKNLTVRGQVNGSFFFTDNNTYNPDFAGTFGITPFDPPRGPANSTLTLSKSIATSITTDVTTTYRNTFGNHSILGLLGFSWQRDKGDRNLFLFQGFPDDDISTTATNAEQNISASNFREEIGLNSIFSRVSYNYKNRYFLTANIRRDKSSRFGPNNKEAYFPSVAASWNIANEEFLKSSNLVNTLRLRASLGEVGSNNTGEFVYLQFFNRGARGNGLYNGQVASGLNDILPNPDIRWEVTKEFNIGLDFTLFNGRLRSSFDVYNKQTTDALIGPAFALESGATDYTENFADLSNKGIEFEISGDILRSKDFRWSAGFNISKNENELKKFNADGIDPFLIDRFEIGREIGLIRGHIVEGIFQDPAEVAASPTQTSGTGVGDYKYKDISGPNGTPDGIIDDNDREILGSTQADFFGGFNSAIQYKGFELSAFFNFSKGTESLVDFGISDPLNPQFGSNVQRRFSHPFRWSPTNTDATLPRLVSGDPNQNNRISTANVYDSSYLRLRNIQLKYNLNKKITDKLGLTNLSVYVSGSNLKTWTDFPGVDPEAGGGISASGGFDNGGAYPNAKSWSLGVNVNF</sequence>
<dbReference type="PROSITE" id="PS52016">
    <property type="entry name" value="TONB_DEPENDENT_REC_3"/>
    <property type="match status" value="1"/>
</dbReference>
<evidence type="ECO:0000313" key="10">
    <source>
        <dbReference type="EMBL" id="TGV00560.1"/>
    </source>
</evidence>
<protein>
    <submittedName>
        <fullName evidence="10">TonB-dependent receptor</fullName>
    </submittedName>
</protein>
<keyword evidence="2 7" id="KW-0813">Transport</keyword>
<evidence type="ECO:0000256" key="7">
    <source>
        <dbReference type="PROSITE-ProRule" id="PRU01360"/>
    </source>
</evidence>
<comment type="similarity">
    <text evidence="7">Belongs to the TonB-dependent receptor family.</text>
</comment>
<dbReference type="InterPro" id="IPR023997">
    <property type="entry name" value="TonB-dep_OMP_SusC/RagA_CS"/>
</dbReference>
<dbReference type="EMBL" id="SRSO01000039">
    <property type="protein sequence ID" value="TGV00560.1"/>
    <property type="molecule type" value="Genomic_DNA"/>
</dbReference>
<dbReference type="OrthoDB" id="9768177at2"/>
<dbReference type="InterPro" id="IPR008969">
    <property type="entry name" value="CarboxyPept-like_regulatory"/>
</dbReference>
<dbReference type="InterPro" id="IPR039426">
    <property type="entry name" value="TonB-dep_rcpt-like"/>
</dbReference>
<keyword evidence="4 7" id="KW-0812">Transmembrane</keyword>
<organism evidence="10 11">
    <name type="scientific">Flavivirga rizhaonensis</name>
    <dbReference type="NCBI Taxonomy" id="2559571"/>
    <lineage>
        <taxon>Bacteria</taxon>
        <taxon>Pseudomonadati</taxon>
        <taxon>Bacteroidota</taxon>
        <taxon>Flavobacteriia</taxon>
        <taxon>Flavobacteriales</taxon>
        <taxon>Flavobacteriaceae</taxon>
        <taxon>Flavivirga</taxon>
    </lineage>
</organism>
<evidence type="ECO:0000256" key="6">
    <source>
        <dbReference type="ARBA" id="ARBA00023237"/>
    </source>
</evidence>
<dbReference type="Gene3D" id="2.40.170.20">
    <property type="entry name" value="TonB-dependent receptor, beta-barrel domain"/>
    <property type="match status" value="1"/>
</dbReference>
<dbReference type="RefSeq" id="WP_135878803.1">
    <property type="nucleotide sequence ID" value="NZ_SRSO01000039.1"/>
</dbReference>
<dbReference type="InterPro" id="IPR023996">
    <property type="entry name" value="TonB-dep_OMP_SusC/RagA"/>
</dbReference>
<dbReference type="SUPFAM" id="SSF49464">
    <property type="entry name" value="Carboxypeptidase regulatory domain-like"/>
    <property type="match status" value="1"/>
</dbReference>
<evidence type="ECO:0000256" key="5">
    <source>
        <dbReference type="ARBA" id="ARBA00023136"/>
    </source>
</evidence>
<dbReference type="SUPFAM" id="SSF56935">
    <property type="entry name" value="Porins"/>
    <property type="match status" value="1"/>
</dbReference>
<keyword evidence="6 7" id="KW-0998">Cell outer membrane</keyword>
<keyword evidence="5 7" id="KW-0472">Membrane</keyword>
<dbReference type="Gene3D" id="2.60.40.1120">
    <property type="entry name" value="Carboxypeptidase-like, regulatory domain"/>
    <property type="match status" value="1"/>
</dbReference>